<dbReference type="SMART" id="SM00368">
    <property type="entry name" value="LRR_RI"/>
    <property type="match status" value="7"/>
</dbReference>
<dbReference type="Pfam" id="PF13516">
    <property type="entry name" value="LRR_6"/>
    <property type="match status" value="7"/>
</dbReference>
<evidence type="ECO:0000256" key="1">
    <source>
        <dbReference type="PROSITE-ProRule" id="PRU00024"/>
    </source>
</evidence>
<dbReference type="SUPFAM" id="SSF52047">
    <property type="entry name" value="RNI-like"/>
    <property type="match status" value="1"/>
</dbReference>
<dbReference type="InterPro" id="IPR001611">
    <property type="entry name" value="Leu-rich_rpt"/>
</dbReference>
<dbReference type="PANTHER" id="PTHR24114">
    <property type="entry name" value="LEUCINE RICH REPEAT FAMILY PROTEIN"/>
    <property type="match status" value="1"/>
</dbReference>
<sequence length="505" mass="57724">MSEDAIKCRVEGKLDELIDCEEHPDEKLHKWCYYCDTFVCKDCMLDKHRNHPTDAIDRLATRLQTKIDEGLIDAEASLNIKTSESDELSKSSDISHKTIKEEVSGAMTTLKKIIEEYERQIMEEIEKTEIIETKDVDKYRTRIQNEAEGLHTQKQLFHTRRTCDDQMNSLRAKQRFLIHIKRVNEILGRLRKPITHQYNTEGISLENIAQIRELIRHYARVTVTSHHTKDKIVYHHPELENFIADHQDARQWTISMGLLTDRDVQLINEALQNNNKLMELRLIENRIDDQGAESLSIILAQNPTIVELSLHKNRISDDGLQHLVDTLNQNKTLRTLDLSCNRITDQGIQQLADVLTRNQTLEILHLSGNRVGDQGAQYLADALAQNKKLSIIHLSEANIGDQGAQHLANVLVHNTALTILNLCSNKLGDQSAQSFANALMHNRTLSTLYLAYNQIGSHGAQQLIDALQQNTTLMRLSLHHNPIGNLIQDFVHQSSRLSQRIIISS</sequence>
<dbReference type="GO" id="GO:0008270">
    <property type="term" value="F:zinc ion binding"/>
    <property type="evidence" value="ECO:0007669"/>
    <property type="project" value="UniProtKB-KW"/>
</dbReference>
<comment type="caution">
    <text evidence="4">The sequence shown here is derived from an EMBL/GenBank/DDBJ whole genome shotgun (WGS) entry which is preliminary data.</text>
</comment>
<organism evidence="4 5">
    <name type="scientific">Adineta ricciae</name>
    <name type="common">Rotifer</name>
    <dbReference type="NCBI Taxonomy" id="249248"/>
    <lineage>
        <taxon>Eukaryota</taxon>
        <taxon>Metazoa</taxon>
        <taxon>Spiralia</taxon>
        <taxon>Gnathifera</taxon>
        <taxon>Rotifera</taxon>
        <taxon>Eurotatoria</taxon>
        <taxon>Bdelloidea</taxon>
        <taxon>Adinetida</taxon>
        <taxon>Adinetidae</taxon>
        <taxon>Adineta</taxon>
    </lineage>
</organism>
<dbReference type="Gene3D" id="3.30.160.60">
    <property type="entry name" value="Classic Zinc Finger"/>
    <property type="match status" value="1"/>
</dbReference>
<dbReference type="Proteomes" id="UP000663852">
    <property type="component" value="Unassembled WGS sequence"/>
</dbReference>
<dbReference type="SUPFAM" id="SSF57845">
    <property type="entry name" value="B-box zinc-binding domain"/>
    <property type="match status" value="1"/>
</dbReference>
<dbReference type="PROSITE" id="PS51450">
    <property type="entry name" value="LRR"/>
    <property type="match status" value="1"/>
</dbReference>
<dbReference type="Gene3D" id="3.80.10.10">
    <property type="entry name" value="Ribonuclease Inhibitor"/>
    <property type="match status" value="2"/>
</dbReference>
<dbReference type="OrthoDB" id="120976at2759"/>
<feature type="domain" description="B box-type" evidence="3">
    <location>
        <begin position="15"/>
        <end position="56"/>
    </location>
</feature>
<keyword evidence="1" id="KW-0479">Metal-binding</keyword>
<evidence type="ECO:0000259" key="3">
    <source>
        <dbReference type="PROSITE" id="PS50119"/>
    </source>
</evidence>
<dbReference type="InterPro" id="IPR052394">
    <property type="entry name" value="LRR-containing"/>
</dbReference>
<keyword evidence="1" id="KW-0863">Zinc-finger</keyword>
<protein>
    <recommendedName>
        <fullName evidence="3">B box-type domain-containing protein</fullName>
    </recommendedName>
</protein>
<dbReference type="PANTHER" id="PTHR24114:SF2">
    <property type="entry name" value="F-BOX DOMAIN-CONTAINING PROTEIN-RELATED"/>
    <property type="match status" value="1"/>
</dbReference>
<reference evidence="4" key="1">
    <citation type="submission" date="2021-02" db="EMBL/GenBank/DDBJ databases">
        <authorList>
            <person name="Nowell W R."/>
        </authorList>
    </citation>
    <scope>NUCLEOTIDE SEQUENCE</scope>
</reference>
<keyword evidence="1" id="KW-0862">Zinc</keyword>
<accession>A0A814ZIT3</accession>
<evidence type="ECO:0000256" key="2">
    <source>
        <dbReference type="SAM" id="Coils"/>
    </source>
</evidence>
<feature type="coiled-coil region" evidence="2">
    <location>
        <begin position="100"/>
        <end position="134"/>
    </location>
</feature>
<dbReference type="InterPro" id="IPR000315">
    <property type="entry name" value="Znf_B-box"/>
</dbReference>
<gene>
    <name evidence="4" type="ORF">EDS130_LOCUS27592</name>
</gene>
<name>A0A814ZIT3_ADIRI</name>
<evidence type="ECO:0000313" key="4">
    <source>
        <dbReference type="EMBL" id="CAF1243710.1"/>
    </source>
</evidence>
<dbReference type="PROSITE" id="PS50119">
    <property type="entry name" value="ZF_BBOX"/>
    <property type="match status" value="1"/>
</dbReference>
<evidence type="ECO:0000313" key="5">
    <source>
        <dbReference type="Proteomes" id="UP000663852"/>
    </source>
</evidence>
<dbReference type="Pfam" id="PF00643">
    <property type="entry name" value="zf-B_box"/>
    <property type="match status" value="1"/>
</dbReference>
<dbReference type="EMBL" id="CAJNOJ010000175">
    <property type="protein sequence ID" value="CAF1243710.1"/>
    <property type="molecule type" value="Genomic_DNA"/>
</dbReference>
<dbReference type="InterPro" id="IPR032675">
    <property type="entry name" value="LRR_dom_sf"/>
</dbReference>
<dbReference type="AlphaFoldDB" id="A0A814ZIT3"/>
<keyword evidence="2" id="KW-0175">Coiled coil</keyword>
<proteinExistence type="predicted"/>